<dbReference type="GO" id="GO:0009097">
    <property type="term" value="P:isoleucine biosynthetic process"/>
    <property type="evidence" value="ECO:0007669"/>
    <property type="project" value="TreeGrafter"/>
</dbReference>
<keyword evidence="9" id="KW-1185">Reference proteome</keyword>
<dbReference type="Proteomes" id="UP000024332">
    <property type="component" value="Unassembled WGS sequence"/>
</dbReference>
<dbReference type="SUPFAM" id="SSF52467">
    <property type="entry name" value="DHS-like NAD/FAD-binding domain"/>
    <property type="match status" value="1"/>
</dbReference>
<evidence type="ECO:0000256" key="1">
    <source>
        <dbReference type="ARBA" id="ARBA00003908"/>
    </source>
</evidence>
<sequence length="539" mass="59665">MSQPKRKEETVGKEMSGDEAIAFTLNDIGIKKIFTTYNLPDNLRERLLQYNINIDTSVTPRDSFLLAQAYAMSNNSAGVVIQIPSTQILEAVDIVAQSFIESVPLLIIGGLRSYRDTGRARIGELRTPDDVMSLLAPVTKLRERVVTIEEIVFTIEKGNKEALSNRTRPVYIEIAEDLFKMKAYPLNPAEQKPEKRTPDKNTVAKVAEVLSNSKLPLIVAGYGVIASGSSKDLIDLAELIDAPVITTIKGKGGFPSSHPLFAGEGLGLMGTDIGNKIMAESDAILFIGTRLTQLSTGGWSMKFKGFTMFNNIDGEDVSKVIMPHLPIVSDSGLFIKELIALLKQKIQNIDRGIRKEIYVSKKDQMLRPHSTLWPYDVVRLLKNYRFSKIFIDLSAPTFDMIRFPVDMPIWFTSESIMAKGLGVSGVIQEDDSSAIGITDIHGVFSTMQLLQARRKSKGTIIIFNDEGLTYLDTTKADTPVIGKANLTLNVDKQLEKSIGAITVYSYSELKSALSSSQNELRVINVKIDPTYDSIVLYRI</sequence>
<dbReference type="InterPro" id="IPR045229">
    <property type="entry name" value="TPP_enz"/>
</dbReference>
<dbReference type="Pfam" id="PF02776">
    <property type="entry name" value="TPP_enzyme_N"/>
    <property type="match status" value="1"/>
</dbReference>
<dbReference type="SUPFAM" id="SSF52518">
    <property type="entry name" value="Thiamin diphosphate-binding fold (THDP-binding)"/>
    <property type="match status" value="1"/>
</dbReference>
<comment type="similarity">
    <text evidence="2">Belongs to the TPP enzyme family.</text>
</comment>
<dbReference type="EC" id="1.2.7.11" evidence="4"/>
<dbReference type="GO" id="GO:0018491">
    <property type="term" value="F:2-oxobutyrate synthase activity"/>
    <property type="evidence" value="ECO:0007669"/>
    <property type="project" value="UniProtKB-ARBA"/>
</dbReference>
<comment type="catalytic activity">
    <reaction evidence="5">
        <text>a 2-oxocarboxylate + 2 oxidized [2Fe-2S]-[ferredoxin] + CoA = an acyl-CoA + 2 reduced [2Fe-2S]-[ferredoxin] + CO2 + H(+)</text>
        <dbReference type="Rhea" id="RHEA:42316"/>
        <dbReference type="Rhea" id="RHEA-COMP:10000"/>
        <dbReference type="Rhea" id="RHEA-COMP:10001"/>
        <dbReference type="ChEBI" id="CHEBI:15378"/>
        <dbReference type="ChEBI" id="CHEBI:16526"/>
        <dbReference type="ChEBI" id="CHEBI:33737"/>
        <dbReference type="ChEBI" id="CHEBI:33738"/>
        <dbReference type="ChEBI" id="CHEBI:35179"/>
        <dbReference type="ChEBI" id="CHEBI:57287"/>
        <dbReference type="ChEBI" id="CHEBI:58342"/>
        <dbReference type="EC" id="1.2.7.11"/>
    </reaction>
</comment>
<dbReference type="GO" id="GO:0030976">
    <property type="term" value="F:thiamine pyrophosphate binding"/>
    <property type="evidence" value="ECO:0007669"/>
    <property type="project" value="InterPro"/>
</dbReference>
<evidence type="ECO:0000259" key="6">
    <source>
        <dbReference type="Pfam" id="PF00205"/>
    </source>
</evidence>
<dbReference type="STRING" id="1160895.CM19_08655"/>
<comment type="subunit">
    <text evidence="3">Heterodimer composed of an alpha and a beta subunit.</text>
</comment>
<dbReference type="Pfam" id="PF00205">
    <property type="entry name" value="TPP_enzyme_M"/>
    <property type="match status" value="1"/>
</dbReference>
<gene>
    <name evidence="8" type="ORF">CM19_08655</name>
</gene>
<dbReference type="EMBL" id="JFZT01000047">
    <property type="protein sequence ID" value="EZQ03785.1"/>
    <property type="molecule type" value="Genomic_DNA"/>
</dbReference>
<evidence type="ECO:0000256" key="4">
    <source>
        <dbReference type="ARBA" id="ARBA00012691"/>
    </source>
</evidence>
<dbReference type="InterPro" id="IPR029061">
    <property type="entry name" value="THDP-binding"/>
</dbReference>
<dbReference type="Gene3D" id="3.40.50.1220">
    <property type="entry name" value="TPP-binding domain"/>
    <property type="match status" value="1"/>
</dbReference>
<dbReference type="PANTHER" id="PTHR18968">
    <property type="entry name" value="THIAMINE PYROPHOSPHATE ENZYMES"/>
    <property type="match status" value="1"/>
</dbReference>
<dbReference type="GO" id="GO:0050660">
    <property type="term" value="F:flavin adenine dinucleotide binding"/>
    <property type="evidence" value="ECO:0007669"/>
    <property type="project" value="TreeGrafter"/>
</dbReference>
<dbReference type="OrthoDB" id="6837at2157"/>
<evidence type="ECO:0000259" key="7">
    <source>
        <dbReference type="Pfam" id="PF02776"/>
    </source>
</evidence>
<evidence type="ECO:0000256" key="3">
    <source>
        <dbReference type="ARBA" id="ARBA00011631"/>
    </source>
</evidence>
<dbReference type="PANTHER" id="PTHR18968:SF13">
    <property type="entry name" value="ACETOLACTATE SYNTHASE CATALYTIC SUBUNIT, MITOCHONDRIAL"/>
    <property type="match status" value="1"/>
</dbReference>
<dbReference type="GO" id="GO:0000287">
    <property type="term" value="F:magnesium ion binding"/>
    <property type="evidence" value="ECO:0007669"/>
    <property type="project" value="InterPro"/>
</dbReference>
<evidence type="ECO:0000313" key="9">
    <source>
        <dbReference type="Proteomes" id="UP000024332"/>
    </source>
</evidence>
<dbReference type="RefSeq" id="WP_048099969.1">
    <property type="nucleotide sequence ID" value="NZ_JFZT01000047.1"/>
</dbReference>
<dbReference type="GO" id="GO:0019164">
    <property type="term" value="F:pyruvate synthase activity"/>
    <property type="evidence" value="ECO:0007669"/>
    <property type="project" value="UniProtKB-ARBA"/>
</dbReference>
<dbReference type="GO" id="GO:0005948">
    <property type="term" value="C:acetolactate synthase complex"/>
    <property type="evidence" value="ECO:0007669"/>
    <property type="project" value="TreeGrafter"/>
</dbReference>
<feature type="domain" description="Thiamine pyrophosphate enzyme central" evidence="6">
    <location>
        <begin position="203"/>
        <end position="338"/>
    </location>
</feature>
<dbReference type="Gene3D" id="3.40.50.970">
    <property type="match status" value="1"/>
</dbReference>
<name>A0A031LMY1_9CREN</name>
<evidence type="ECO:0000256" key="5">
    <source>
        <dbReference type="ARBA" id="ARBA00048893"/>
    </source>
</evidence>
<evidence type="ECO:0000256" key="2">
    <source>
        <dbReference type="ARBA" id="ARBA00007812"/>
    </source>
</evidence>
<organism evidence="8 9">
    <name type="scientific">Candidatus Acidianus copahuensis</name>
    <dbReference type="NCBI Taxonomy" id="1160895"/>
    <lineage>
        <taxon>Archaea</taxon>
        <taxon>Thermoproteota</taxon>
        <taxon>Thermoprotei</taxon>
        <taxon>Sulfolobales</taxon>
        <taxon>Sulfolobaceae</taxon>
        <taxon>Acidianus</taxon>
    </lineage>
</organism>
<protein>
    <recommendedName>
        <fullName evidence="4">2-oxoacid oxidoreductase (ferredoxin)</fullName>
        <ecNumber evidence="4">1.2.7.11</ecNumber>
    </recommendedName>
</protein>
<dbReference type="GO" id="GO:0009099">
    <property type="term" value="P:L-valine biosynthetic process"/>
    <property type="evidence" value="ECO:0007669"/>
    <property type="project" value="TreeGrafter"/>
</dbReference>
<accession>A0A031LMY1</accession>
<comment type="function">
    <text evidence="1">Catalyzes the coenzyme A-dependent oxidative decarboxylation of different 2-oxoacids such as 2-oxoglutarate, pyruvate and 2-oxobutyrate to form their CoA derivatives.</text>
</comment>
<evidence type="ECO:0000313" key="8">
    <source>
        <dbReference type="EMBL" id="EZQ03785.1"/>
    </source>
</evidence>
<comment type="caution">
    <text evidence="8">The sequence shown here is derived from an EMBL/GenBank/DDBJ whole genome shotgun (WGS) entry which is preliminary data.</text>
</comment>
<dbReference type="GO" id="GO:0003984">
    <property type="term" value="F:acetolactate synthase activity"/>
    <property type="evidence" value="ECO:0007669"/>
    <property type="project" value="TreeGrafter"/>
</dbReference>
<reference evidence="8 9" key="1">
    <citation type="submission" date="2014-03" db="EMBL/GenBank/DDBJ databases">
        <title>Draft genome sequence of the novel thermoacidophilic archaea Acidianus copahuensis ALE1 strain, isolated from Copahue volcanic area in Neuquen Argentina.</title>
        <authorList>
            <person name="Urbieta M.S."/>
            <person name="Rascovan N."/>
            <person name="Castro C."/>
            <person name="Revale S."/>
            <person name="Giaveno M.A."/>
            <person name="Vazquez M.P."/>
            <person name="Donati E.R."/>
        </authorList>
    </citation>
    <scope>NUCLEOTIDE SEQUENCE [LARGE SCALE GENOMIC DNA]</scope>
    <source>
        <strain evidence="8 9">ALE1</strain>
    </source>
</reference>
<dbReference type="AlphaFoldDB" id="A0A031LMY1"/>
<dbReference type="GO" id="GO:0047553">
    <property type="term" value="F:2-oxoglutarate synthase activity"/>
    <property type="evidence" value="ECO:0007669"/>
    <property type="project" value="UniProtKB-ARBA"/>
</dbReference>
<proteinExistence type="inferred from homology"/>
<feature type="domain" description="Thiamine pyrophosphate enzyme N-terminal TPP-binding" evidence="7">
    <location>
        <begin position="15"/>
        <end position="123"/>
    </location>
</feature>
<dbReference type="InterPro" id="IPR012001">
    <property type="entry name" value="Thiamin_PyroP_enz_TPP-bd_dom"/>
</dbReference>
<dbReference type="InterPro" id="IPR029035">
    <property type="entry name" value="DHS-like_NAD/FAD-binding_dom"/>
</dbReference>
<dbReference type="CDD" id="cd07035">
    <property type="entry name" value="TPP_PYR_POX_like"/>
    <property type="match status" value="1"/>
</dbReference>
<dbReference type="InterPro" id="IPR012000">
    <property type="entry name" value="Thiamin_PyroP_enz_cen_dom"/>
</dbReference>